<evidence type="ECO:0000256" key="1">
    <source>
        <dbReference type="SAM" id="MobiDB-lite"/>
    </source>
</evidence>
<feature type="compositionally biased region" description="Polar residues" evidence="1">
    <location>
        <begin position="187"/>
        <end position="203"/>
    </location>
</feature>
<name>A0A2G8KP21_STIJA</name>
<dbReference type="EMBL" id="MRZV01000451">
    <property type="protein sequence ID" value="PIK49707.1"/>
    <property type="molecule type" value="Genomic_DNA"/>
</dbReference>
<sequence>MEKCVSSFGMIDLQGLQVQQTTDPGDVGWGRIGGCKAKTESTYGNMTAVLGDMFDIAIMDNPFDHNGPAVIVQSAYDGPLTPTELISPTAFSLLPDESDITEVPCKDLLPSFIKIQESNVCEGNAPEKKDIMAAQALLDISPTTSGEDKLFPPTDNVTVVSEALGVSFTPHSRSDDSVKSEYEVEVPQTSVTDHSDLHGTSSSKTHRVTLFQGSANF</sequence>
<evidence type="ECO:0000313" key="3">
    <source>
        <dbReference type="Proteomes" id="UP000230750"/>
    </source>
</evidence>
<dbReference type="OrthoDB" id="10658609at2759"/>
<organism evidence="2 3">
    <name type="scientific">Stichopus japonicus</name>
    <name type="common">Sea cucumber</name>
    <dbReference type="NCBI Taxonomy" id="307972"/>
    <lineage>
        <taxon>Eukaryota</taxon>
        <taxon>Metazoa</taxon>
        <taxon>Echinodermata</taxon>
        <taxon>Eleutherozoa</taxon>
        <taxon>Echinozoa</taxon>
        <taxon>Holothuroidea</taxon>
        <taxon>Aspidochirotacea</taxon>
        <taxon>Aspidochirotida</taxon>
        <taxon>Stichopodidae</taxon>
        <taxon>Apostichopus</taxon>
    </lineage>
</organism>
<dbReference type="Proteomes" id="UP000230750">
    <property type="component" value="Unassembled WGS sequence"/>
</dbReference>
<keyword evidence="3" id="KW-1185">Reference proteome</keyword>
<proteinExistence type="predicted"/>
<reference evidence="2" key="1">
    <citation type="journal article" date="2017" name="PLoS Biol.">
        <title>The sea cucumber genome provides insights into morphological evolution and visceral regeneration.</title>
        <authorList>
            <person name="Zhang X."/>
            <person name="Sun L."/>
            <person name="Yuan J."/>
            <person name="Sun Y."/>
            <person name="Gao Y."/>
            <person name="Zhang L."/>
            <person name="Li S."/>
            <person name="Dai H."/>
            <person name="Hamel J.F."/>
            <person name="Liu C."/>
            <person name="Yu Y."/>
            <person name="Liu S."/>
            <person name="Lin W."/>
            <person name="Guo K."/>
            <person name="Jin S."/>
            <person name="Xu P."/>
            <person name="Storey K.B."/>
            <person name="Huan P."/>
            <person name="Zhang T."/>
            <person name="Zhou Y."/>
            <person name="Zhang J."/>
            <person name="Lin C."/>
            <person name="Li X."/>
            <person name="Xing L."/>
            <person name="Huo D."/>
            <person name="Sun M."/>
            <person name="Wang L."/>
            <person name="Mercier A."/>
            <person name="Li F."/>
            <person name="Yang H."/>
            <person name="Xiang J."/>
        </authorList>
    </citation>
    <scope>NUCLEOTIDE SEQUENCE [LARGE SCALE GENOMIC DNA]</scope>
    <source>
        <strain evidence="2">Shaxun</strain>
        <tissue evidence="2">Muscle</tissue>
    </source>
</reference>
<accession>A0A2G8KP21</accession>
<feature type="region of interest" description="Disordered" evidence="1">
    <location>
        <begin position="170"/>
        <end position="205"/>
    </location>
</feature>
<feature type="compositionally biased region" description="Basic and acidic residues" evidence="1">
    <location>
        <begin position="172"/>
        <end position="182"/>
    </location>
</feature>
<evidence type="ECO:0000313" key="2">
    <source>
        <dbReference type="EMBL" id="PIK49707.1"/>
    </source>
</evidence>
<dbReference type="AlphaFoldDB" id="A0A2G8KP21"/>
<gene>
    <name evidence="2" type="ORF">BSL78_13439</name>
</gene>
<protein>
    <submittedName>
        <fullName evidence="2">Uncharacterized protein</fullName>
    </submittedName>
</protein>
<comment type="caution">
    <text evidence="2">The sequence shown here is derived from an EMBL/GenBank/DDBJ whole genome shotgun (WGS) entry which is preliminary data.</text>
</comment>